<keyword evidence="3" id="KW-1185">Reference proteome</keyword>
<protein>
    <submittedName>
        <fullName evidence="2">NADPH-dependent FMN reductase</fullName>
    </submittedName>
</protein>
<proteinExistence type="predicted"/>
<dbReference type="EMBL" id="WIXK01000006">
    <property type="protein sequence ID" value="MQY43583.1"/>
    <property type="molecule type" value="Genomic_DNA"/>
</dbReference>
<name>A0A844ARE8_9RHOB</name>
<dbReference type="GO" id="GO:0016491">
    <property type="term" value="F:oxidoreductase activity"/>
    <property type="evidence" value="ECO:0007669"/>
    <property type="project" value="InterPro"/>
</dbReference>
<dbReference type="InterPro" id="IPR050712">
    <property type="entry name" value="NAD(P)H-dep_reductase"/>
</dbReference>
<dbReference type="InterPro" id="IPR005025">
    <property type="entry name" value="FMN_Rdtase-like_dom"/>
</dbReference>
<feature type="domain" description="NADPH-dependent FMN reductase-like" evidence="1">
    <location>
        <begin position="5"/>
        <end position="147"/>
    </location>
</feature>
<dbReference type="AlphaFoldDB" id="A0A844ARE8"/>
<comment type="caution">
    <text evidence="2">The sequence shown here is derived from an EMBL/GenBank/DDBJ whole genome shotgun (WGS) entry which is preliminary data.</text>
</comment>
<dbReference type="PANTHER" id="PTHR30543:SF21">
    <property type="entry name" value="NAD(P)H-DEPENDENT FMN REDUCTASE LOT6"/>
    <property type="match status" value="1"/>
</dbReference>
<dbReference type="InterPro" id="IPR029039">
    <property type="entry name" value="Flavoprotein-like_sf"/>
</dbReference>
<gene>
    <name evidence="2" type="ORF">GG681_13125</name>
</gene>
<dbReference type="Pfam" id="PF03358">
    <property type="entry name" value="FMN_red"/>
    <property type="match status" value="1"/>
</dbReference>
<evidence type="ECO:0000313" key="3">
    <source>
        <dbReference type="Proteomes" id="UP000436694"/>
    </source>
</evidence>
<dbReference type="PANTHER" id="PTHR30543">
    <property type="entry name" value="CHROMATE REDUCTASE"/>
    <property type="match status" value="1"/>
</dbReference>
<evidence type="ECO:0000313" key="2">
    <source>
        <dbReference type="EMBL" id="MQY43583.1"/>
    </source>
</evidence>
<dbReference type="GO" id="GO:0005829">
    <property type="term" value="C:cytosol"/>
    <property type="evidence" value="ECO:0007669"/>
    <property type="project" value="TreeGrafter"/>
</dbReference>
<dbReference type="Gene3D" id="3.40.50.360">
    <property type="match status" value="1"/>
</dbReference>
<dbReference type="SUPFAM" id="SSF52218">
    <property type="entry name" value="Flavoproteins"/>
    <property type="match status" value="1"/>
</dbReference>
<sequence length="181" mass="19339">MAQYNLLLISGALRKGSTNRLLLREAARHFDAQQAQEADLNLPLYDGDLEAADGVPAAVQTLADQIQAADAVVISTPEYNRAPSGVLKNALDWVSRTEGNPWQDKPVAVLSAAAGRAGGELAQHILRGFLQPFQPCVIAGPAVHLATSFQEFEDGGQLKSDRYSESLAALMAMLKAEVASR</sequence>
<dbReference type="Proteomes" id="UP000436694">
    <property type="component" value="Unassembled WGS sequence"/>
</dbReference>
<evidence type="ECO:0000259" key="1">
    <source>
        <dbReference type="Pfam" id="PF03358"/>
    </source>
</evidence>
<reference evidence="2 3" key="1">
    <citation type="submission" date="2019-10" db="EMBL/GenBank/DDBJ databases">
        <title>Epibacterium sp. nov., isolated from seawater.</title>
        <authorList>
            <person name="Zhang X."/>
            <person name="Li N."/>
        </authorList>
    </citation>
    <scope>NUCLEOTIDE SEQUENCE [LARGE SCALE GENOMIC DNA]</scope>
    <source>
        <strain evidence="2 3">SM1969</strain>
    </source>
</reference>
<dbReference type="RefSeq" id="WP_153548475.1">
    <property type="nucleotide sequence ID" value="NZ_WIXK01000006.1"/>
</dbReference>
<organism evidence="2 3">
    <name type="scientific">Tritonibacter aquimaris</name>
    <dbReference type="NCBI Taxonomy" id="2663379"/>
    <lineage>
        <taxon>Bacteria</taxon>
        <taxon>Pseudomonadati</taxon>
        <taxon>Pseudomonadota</taxon>
        <taxon>Alphaproteobacteria</taxon>
        <taxon>Rhodobacterales</taxon>
        <taxon>Paracoccaceae</taxon>
        <taxon>Tritonibacter</taxon>
    </lineage>
</organism>
<dbReference type="GO" id="GO:0010181">
    <property type="term" value="F:FMN binding"/>
    <property type="evidence" value="ECO:0007669"/>
    <property type="project" value="TreeGrafter"/>
</dbReference>
<accession>A0A844ARE8</accession>